<feature type="compositionally biased region" description="Polar residues" evidence="1">
    <location>
        <begin position="152"/>
        <end position="162"/>
    </location>
</feature>
<gene>
    <name evidence="2" type="ORF">M430DRAFT_40765</name>
</gene>
<dbReference type="InterPro" id="IPR012677">
    <property type="entry name" value="Nucleotide-bd_a/b_plait_sf"/>
</dbReference>
<feature type="region of interest" description="Disordered" evidence="1">
    <location>
        <begin position="119"/>
        <end position="204"/>
    </location>
</feature>
<dbReference type="RefSeq" id="XP_024722115.1">
    <property type="nucleotide sequence ID" value="XM_024867428.1"/>
</dbReference>
<dbReference type="Proteomes" id="UP000241818">
    <property type="component" value="Unassembled WGS sequence"/>
</dbReference>
<evidence type="ECO:0008006" key="4">
    <source>
        <dbReference type="Google" id="ProtNLM"/>
    </source>
</evidence>
<feature type="compositionally biased region" description="Polar residues" evidence="1">
    <location>
        <begin position="356"/>
        <end position="382"/>
    </location>
</feature>
<dbReference type="EMBL" id="KZ679009">
    <property type="protein sequence ID" value="PSS21960.1"/>
    <property type="molecule type" value="Genomic_DNA"/>
</dbReference>
<feature type="compositionally biased region" description="Low complexity" evidence="1">
    <location>
        <begin position="126"/>
        <end position="144"/>
    </location>
</feature>
<evidence type="ECO:0000313" key="2">
    <source>
        <dbReference type="EMBL" id="PSS21960.1"/>
    </source>
</evidence>
<dbReference type="STRING" id="857342.A0A2T3B5B7"/>
<dbReference type="InParanoid" id="A0A2T3B5B7"/>
<reference evidence="2 3" key="1">
    <citation type="journal article" date="2018" name="New Phytol.">
        <title>Comparative genomics and transcriptomics depict ericoid mycorrhizal fungi as versatile saprotrophs and plant mutualists.</title>
        <authorList>
            <person name="Martino E."/>
            <person name="Morin E."/>
            <person name="Grelet G.A."/>
            <person name="Kuo A."/>
            <person name="Kohler A."/>
            <person name="Daghino S."/>
            <person name="Barry K.W."/>
            <person name="Cichocki N."/>
            <person name="Clum A."/>
            <person name="Dockter R.B."/>
            <person name="Hainaut M."/>
            <person name="Kuo R.C."/>
            <person name="LaButti K."/>
            <person name="Lindahl B.D."/>
            <person name="Lindquist E.A."/>
            <person name="Lipzen A."/>
            <person name="Khouja H.R."/>
            <person name="Magnuson J."/>
            <person name="Murat C."/>
            <person name="Ohm R.A."/>
            <person name="Singer S.W."/>
            <person name="Spatafora J.W."/>
            <person name="Wang M."/>
            <person name="Veneault-Fourrey C."/>
            <person name="Henrissat B."/>
            <person name="Grigoriev I.V."/>
            <person name="Martin F.M."/>
            <person name="Perotto S."/>
        </authorList>
    </citation>
    <scope>NUCLEOTIDE SEQUENCE [LARGE SCALE GENOMIC DNA]</scope>
    <source>
        <strain evidence="2 3">ATCC 22711</strain>
    </source>
</reference>
<dbReference type="AlphaFoldDB" id="A0A2T3B5B7"/>
<feature type="compositionally biased region" description="Polar residues" evidence="1">
    <location>
        <begin position="7"/>
        <end position="19"/>
    </location>
</feature>
<feature type="compositionally biased region" description="Low complexity" evidence="1">
    <location>
        <begin position="339"/>
        <end position="355"/>
    </location>
</feature>
<dbReference type="InterPro" id="IPR035979">
    <property type="entry name" value="RBD_domain_sf"/>
</dbReference>
<feature type="region of interest" description="Disordered" evidence="1">
    <location>
        <begin position="325"/>
        <end position="454"/>
    </location>
</feature>
<accession>A0A2T3B5B7</accession>
<name>A0A2T3B5B7_AMORE</name>
<proteinExistence type="predicted"/>
<keyword evidence="3" id="KW-1185">Reference proteome</keyword>
<feature type="compositionally biased region" description="Polar residues" evidence="1">
    <location>
        <begin position="174"/>
        <end position="187"/>
    </location>
</feature>
<sequence length="915" mass="100738">MEPRRNNLPTGGIPNQFSDMPQYPSLQRQQSTDSTDSADSFRTQIPLPYYLPNEAQAPEYNFIPQISSPWATPDLSQTATMPSFVGAGKTLNPTSSPYVPTGFSPITPVTQSFQGPPMYANPYIRNNSISSSSTSQQSLQQGNQMGDMPPYQTANQYTQQSGLLGGPVGGMQPHFQQQQPFGVTSNPYGQYGTAGGGQTAYNSQPNMYAASSNGLPSPTYPPPITGQNFQSMAQPGIGAGATGQPWGSAFSGPSVHNPQVMNSTATSYGVQNQGGSYGIGPNTSYSGLHQGTLQFVRRERLSSSQQNMQPSKLGTAPVLSYESQNNPQKFEFGGPVHPPSMKTPQPTSTPSSVQSAGNTSVRSVSGDRQSLMSEEPNINLSLPPTPGPRPHQLDVEFSSEPRNTETPHLRSRRGQSITATDPSHKTVSNWLDNTPTAANSTLRDIPDPKRRASPPKMLSLLAAARPEARTLRAINENDPFTYGSSGAANPFAPMQAIVPYDNSLLGPAGRNNMGASPLLRNLTGNGTRKPTIAEVLDYRNLPFAEYCRLAKEDTWGVVKIKNIPYSVNRPEVLAFLGRNAKIVAEQDNEPIHIIMERVTSKTLDCYIEFVSLNEAVAAVNRFETNRTGGRGGRLGQRHVEVELSSQEQLMKDLFPKAKNVKWHGSKPEIIPRDPKDKFNSGFQGFVSREELVMLVKHVESPQRSPFSKECPQRPFECLISTLLKYPWYMVDYITIEDRSLLHKATIDLLTLLVERVNNDKENLSLTPMLLKRVWKAALKCPGFTPAMKDDVVFICQIDDQTAIEYGVPPYAAYWKYIWTIGPKPGAPIDVLLWYIAIIRETTESKQQLSLAEQAARGEQKKELKLFGDLDLHFNFPKNIAQMKLAEVARIEWSAIEKLLRQALGPKALPSSEQSY</sequence>
<feature type="compositionally biased region" description="Polar residues" evidence="1">
    <location>
        <begin position="414"/>
        <end position="442"/>
    </location>
</feature>
<dbReference type="GO" id="GO:0003676">
    <property type="term" value="F:nucleic acid binding"/>
    <property type="evidence" value="ECO:0007669"/>
    <property type="project" value="InterPro"/>
</dbReference>
<dbReference type="Gene3D" id="3.30.70.330">
    <property type="match status" value="1"/>
</dbReference>
<evidence type="ECO:0000313" key="3">
    <source>
        <dbReference type="Proteomes" id="UP000241818"/>
    </source>
</evidence>
<dbReference type="GeneID" id="36575509"/>
<feature type="region of interest" description="Disordered" evidence="1">
    <location>
        <begin position="1"/>
        <end position="45"/>
    </location>
</feature>
<dbReference type="SUPFAM" id="SSF54928">
    <property type="entry name" value="RNA-binding domain, RBD"/>
    <property type="match status" value="1"/>
</dbReference>
<organism evidence="2 3">
    <name type="scientific">Amorphotheca resinae ATCC 22711</name>
    <dbReference type="NCBI Taxonomy" id="857342"/>
    <lineage>
        <taxon>Eukaryota</taxon>
        <taxon>Fungi</taxon>
        <taxon>Dikarya</taxon>
        <taxon>Ascomycota</taxon>
        <taxon>Pezizomycotina</taxon>
        <taxon>Leotiomycetes</taxon>
        <taxon>Helotiales</taxon>
        <taxon>Amorphothecaceae</taxon>
        <taxon>Amorphotheca</taxon>
    </lineage>
</organism>
<evidence type="ECO:0000256" key="1">
    <source>
        <dbReference type="SAM" id="MobiDB-lite"/>
    </source>
</evidence>
<dbReference type="OrthoDB" id="336240at2759"/>
<protein>
    <recommendedName>
        <fullName evidence="4">RRM domain-containing protein</fullName>
    </recommendedName>
</protein>
<feature type="compositionally biased region" description="Low complexity" evidence="1">
    <location>
        <begin position="25"/>
        <end position="43"/>
    </location>
</feature>